<keyword evidence="13" id="KW-0326">Glycosidase</keyword>
<keyword evidence="7 21" id="KW-0732">Signal</keyword>
<keyword evidence="14" id="KW-0961">Cell wall biogenesis/degradation</keyword>
<keyword evidence="12" id="KW-0119">Carbohydrate metabolism</keyword>
<evidence type="ECO:0000256" key="3">
    <source>
        <dbReference type="ARBA" id="ARBA00008834"/>
    </source>
</evidence>
<evidence type="ECO:0000259" key="22">
    <source>
        <dbReference type="Pfam" id="PF01095"/>
    </source>
</evidence>
<dbReference type="InterPro" id="IPR011050">
    <property type="entry name" value="Pectin_lyase_fold/virulence"/>
</dbReference>
<dbReference type="OrthoDB" id="187139at2759"/>
<evidence type="ECO:0000256" key="11">
    <source>
        <dbReference type="ARBA" id="ARBA00023180"/>
    </source>
</evidence>
<evidence type="ECO:0000256" key="9">
    <source>
        <dbReference type="ARBA" id="ARBA00022801"/>
    </source>
</evidence>
<dbReference type="SUPFAM" id="SSF51126">
    <property type="entry name" value="Pectin lyase-like"/>
    <property type="match status" value="2"/>
</dbReference>
<evidence type="ECO:0000256" key="5">
    <source>
        <dbReference type="ARBA" id="ARBA00013229"/>
    </source>
</evidence>
<evidence type="ECO:0000256" key="10">
    <source>
        <dbReference type="ARBA" id="ARBA00023085"/>
    </source>
</evidence>
<organism evidence="23 24">
    <name type="scientific">Gnomoniopsis smithogilvyi</name>
    <dbReference type="NCBI Taxonomy" id="1191159"/>
    <lineage>
        <taxon>Eukaryota</taxon>
        <taxon>Fungi</taxon>
        <taxon>Dikarya</taxon>
        <taxon>Ascomycota</taxon>
        <taxon>Pezizomycotina</taxon>
        <taxon>Sordariomycetes</taxon>
        <taxon>Sordariomycetidae</taxon>
        <taxon>Diaporthales</taxon>
        <taxon>Gnomoniaceae</taxon>
        <taxon>Gnomoniopsis</taxon>
    </lineage>
</organism>
<keyword evidence="11" id="KW-0325">Glycoprotein</keyword>
<dbReference type="PANTHER" id="PTHR31736">
    <property type="match status" value="1"/>
</dbReference>
<dbReference type="EMBL" id="JAPEVB010000002">
    <property type="protein sequence ID" value="KAJ4393815.1"/>
    <property type="molecule type" value="Genomic_DNA"/>
</dbReference>
<reference evidence="23" key="1">
    <citation type="submission" date="2022-10" db="EMBL/GenBank/DDBJ databases">
        <title>Tapping the CABI collections for fungal endophytes: first genome assemblies for Collariella, Neodidymelliopsis, Ascochyta clinopodiicola, Didymella pomorum, Didymosphaeria variabile, Neocosmospora piperis and Neocucurbitaria cava.</title>
        <authorList>
            <person name="Hill R."/>
        </authorList>
    </citation>
    <scope>NUCLEOTIDE SEQUENCE</scope>
    <source>
        <strain evidence="23">IMI 355082</strain>
    </source>
</reference>
<dbReference type="GO" id="GO:0000272">
    <property type="term" value="P:polysaccharide catabolic process"/>
    <property type="evidence" value="ECO:0007669"/>
    <property type="project" value="UniProtKB-KW"/>
</dbReference>
<keyword evidence="15" id="KW-0624">Polysaccharide degradation</keyword>
<evidence type="ECO:0000256" key="4">
    <source>
        <dbReference type="ARBA" id="ARBA00008891"/>
    </source>
</evidence>
<protein>
    <recommendedName>
        <fullName evidence="5">pectinesterase</fullName>
        <ecNumber evidence="5">3.1.1.11</ecNumber>
    </recommendedName>
</protein>
<gene>
    <name evidence="23" type="ORF">N0V93_003030</name>
</gene>
<comment type="similarity">
    <text evidence="3">Belongs to the glycosyl hydrolase 28 family.</text>
</comment>
<dbReference type="PROSITE" id="PS00503">
    <property type="entry name" value="PECTINESTERASE_2"/>
    <property type="match status" value="1"/>
</dbReference>
<evidence type="ECO:0000256" key="8">
    <source>
        <dbReference type="ARBA" id="ARBA00022737"/>
    </source>
</evidence>
<dbReference type="InterPro" id="IPR012334">
    <property type="entry name" value="Pectin_lyas_fold"/>
</dbReference>
<dbReference type="GO" id="GO:0030599">
    <property type="term" value="F:pectinesterase activity"/>
    <property type="evidence" value="ECO:0007669"/>
    <property type="project" value="UniProtKB-EC"/>
</dbReference>
<evidence type="ECO:0000313" key="24">
    <source>
        <dbReference type="Proteomes" id="UP001140453"/>
    </source>
</evidence>
<evidence type="ECO:0000256" key="6">
    <source>
        <dbReference type="ARBA" id="ARBA00022525"/>
    </source>
</evidence>
<comment type="subcellular location">
    <subcellularLocation>
        <location evidence="1">Secreted</location>
    </subcellularLocation>
</comment>
<dbReference type="InterPro" id="IPR033131">
    <property type="entry name" value="Pectinesterase_Asp_AS"/>
</dbReference>
<dbReference type="Pfam" id="PF01095">
    <property type="entry name" value="Pectinesterase"/>
    <property type="match status" value="1"/>
</dbReference>
<name>A0A9W8YZY6_9PEZI</name>
<dbReference type="AlphaFoldDB" id="A0A9W8YZY6"/>
<comment type="pathway">
    <text evidence="2">Glycan metabolism; pectin degradation; 2-dehydro-3-deoxy-D-gluconate from pectin: step 1/5.</text>
</comment>
<keyword evidence="10" id="KW-0063">Aspartyl esterase</keyword>
<comment type="caution">
    <text evidence="23">The sequence shown here is derived from an EMBL/GenBank/DDBJ whole genome shotgun (WGS) entry which is preliminary data.</text>
</comment>
<evidence type="ECO:0000256" key="7">
    <source>
        <dbReference type="ARBA" id="ARBA00022729"/>
    </source>
</evidence>
<dbReference type="FunFam" id="2.160.20.10:FF:000014">
    <property type="entry name" value="Pectinesterase"/>
    <property type="match status" value="1"/>
</dbReference>
<dbReference type="Proteomes" id="UP001140453">
    <property type="component" value="Unassembled WGS sequence"/>
</dbReference>
<evidence type="ECO:0000256" key="14">
    <source>
        <dbReference type="ARBA" id="ARBA00023316"/>
    </source>
</evidence>
<feature type="region of interest" description="Disordered" evidence="20">
    <location>
        <begin position="359"/>
        <end position="405"/>
    </location>
</feature>
<comment type="similarity">
    <text evidence="4">Belongs to the pectinesterase family.</text>
</comment>
<evidence type="ECO:0000256" key="17">
    <source>
        <dbReference type="ARBA" id="ARBA00047928"/>
    </source>
</evidence>
<evidence type="ECO:0000256" key="18">
    <source>
        <dbReference type="PROSITE-ProRule" id="PRU10040"/>
    </source>
</evidence>
<evidence type="ECO:0000256" key="13">
    <source>
        <dbReference type="ARBA" id="ARBA00023295"/>
    </source>
</evidence>
<evidence type="ECO:0000256" key="16">
    <source>
        <dbReference type="ARBA" id="ARBA00037278"/>
    </source>
</evidence>
<dbReference type="GO" id="GO:0004650">
    <property type="term" value="F:polygalacturonase activity"/>
    <property type="evidence" value="ECO:0007669"/>
    <property type="project" value="InterPro"/>
</dbReference>
<evidence type="ECO:0000256" key="15">
    <source>
        <dbReference type="ARBA" id="ARBA00023326"/>
    </source>
</evidence>
<feature type="active site" evidence="19">
    <location>
        <position position="606"/>
    </location>
</feature>
<keyword evidence="9" id="KW-0378">Hydrolase</keyword>
<comment type="catalytic activity">
    <reaction evidence="17">
        <text>[(1-&gt;4)-alpha-D-galacturonosyl methyl ester](n) + n H2O = [(1-&gt;4)-alpha-D-galacturonosyl](n) + n methanol + n H(+)</text>
        <dbReference type="Rhea" id="RHEA:22380"/>
        <dbReference type="Rhea" id="RHEA-COMP:14570"/>
        <dbReference type="Rhea" id="RHEA-COMP:14573"/>
        <dbReference type="ChEBI" id="CHEBI:15377"/>
        <dbReference type="ChEBI" id="CHEBI:15378"/>
        <dbReference type="ChEBI" id="CHEBI:17790"/>
        <dbReference type="ChEBI" id="CHEBI:140522"/>
        <dbReference type="ChEBI" id="CHEBI:140523"/>
        <dbReference type="EC" id="3.1.1.11"/>
    </reaction>
</comment>
<dbReference type="PROSITE" id="PS00502">
    <property type="entry name" value="POLYGALACTURONASE"/>
    <property type="match status" value="1"/>
</dbReference>
<evidence type="ECO:0000256" key="21">
    <source>
        <dbReference type="SAM" id="SignalP"/>
    </source>
</evidence>
<dbReference type="GO" id="GO:0042545">
    <property type="term" value="P:cell wall modification"/>
    <property type="evidence" value="ECO:0007669"/>
    <property type="project" value="InterPro"/>
</dbReference>
<keyword evidence="24" id="KW-1185">Reference proteome</keyword>
<evidence type="ECO:0000256" key="19">
    <source>
        <dbReference type="PROSITE-ProRule" id="PRU10052"/>
    </source>
</evidence>
<keyword evidence="8" id="KW-0677">Repeat</keyword>
<comment type="function">
    <text evidence="16">Pectinolytic enzyme involved in the degradation of xylogalacturonan (xga), a galacturonan backbone heavily substituted with xylose, and which is one important component of the hairy regions of pectin. Activity requires a galacturonic acid backbone substituted with xylose.</text>
</comment>
<feature type="signal peptide" evidence="21">
    <location>
        <begin position="1"/>
        <end position="24"/>
    </location>
</feature>
<evidence type="ECO:0000256" key="20">
    <source>
        <dbReference type="SAM" id="MobiDB-lite"/>
    </source>
</evidence>
<evidence type="ECO:0000256" key="1">
    <source>
        <dbReference type="ARBA" id="ARBA00004613"/>
    </source>
</evidence>
<feature type="compositionally biased region" description="Polar residues" evidence="20">
    <location>
        <begin position="386"/>
        <end position="405"/>
    </location>
</feature>
<dbReference type="InterPro" id="IPR000743">
    <property type="entry name" value="Glyco_hydro_28"/>
</dbReference>
<dbReference type="Gene3D" id="2.160.20.10">
    <property type="entry name" value="Single-stranded right-handed beta-helix, Pectin lyase-like"/>
    <property type="match status" value="2"/>
</dbReference>
<feature type="chain" id="PRO_5040893669" description="pectinesterase" evidence="21">
    <location>
        <begin position="25"/>
        <end position="758"/>
    </location>
</feature>
<feature type="domain" description="Pectinesterase catalytic" evidence="22">
    <location>
        <begin position="59"/>
        <end position="318"/>
    </location>
</feature>
<keyword evidence="6" id="KW-0964">Secreted</keyword>
<evidence type="ECO:0000256" key="2">
    <source>
        <dbReference type="ARBA" id="ARBA00005184"/>
    </source>
</evidence>
<feature type="compositionally biased region" description="Low complexity" evidence="20">
    <location>
        <begin position="359"/>
        <end position="385"/>
    </location>
</feature>
<accession>A0A9W8YZY6</accession>
<feature type="active site" evidence="18">
    <location>
        <position position="205"/>
    </location>
</feature>
<dbReference type="GO" id="GO:0005576">
    <property type="term" value="C:extracellular region"/>
    <property type="evidence" value="ECO:0007669"/>
    <property type="project" value="UniProtKB-SubCell"/>
</dbReference>
<dbReference type="InterPro" id="IPR000070">
    <property type="entry name" value="Pectinesterase_cat"/>
</dbReference>
<dbReference type="Pfam" id="PF00295">
    <property type="entry name" value="Glyco_hydro_28"/>
    <property type="match status" value="1"/>
</dbReference>
<evidence type="ECO:0000313" key="23">
    <source>
        <dbReference type="EMBL" id="KAJ4393815.1"/>
    </source>
</evidence>
<proteinExistence type="inferred from homology"/>
<dbReference type="PANTHER" id="PTHR31736:SF9">
    <property type="entry name" value="ENDO-XYLOGALACTURONAN HYDROLASE A-RELATED"/>
    <property type="match status" value="1"/>
</dbReference>
<dbReference type="EC" id="3.1.1.11" evidence="5"/>
<evidence type="ECO:0000256" key="12">
    <source>
        <dbReference type="ARBA" id="ARBA00023277"/>
    </source>
</evidence>
<sequence length="758" mass="78133">MTLSTAKMVLAVLPLLAWTSTAYAVPAYSPSGFSLVRADASTSRTTAPSGCISVKSDASGTDEYSSLTSALASLSGSDSACIFMYGGTYSEQVAIDYEGPLTIYGYTTDTSSYTNNAVTITHSICSSDAGSLDASSTLDITSSNFSMYNINVENGYGAGAQAVAVTANGDSQGYYGCSFSSYQDTLYAKSGTQYYSQCLITGAVDYIFGDAAAWFESSTIASSGGGSITANSRETTDDTTWYIFNKCTIQQSENATADLSGEVYLGRPWRALARVMFQHSTLSDIINTDGWTTMADDATPIYMEYGNTGAGSDTSARLYETDASGPALITWLYETSWIDSAYLSTSTSTASSSGSSASASASAVASSGPSSSASSTQVSGSSSAVDTSTGATCTPTAGGSSSTDDTPAIASAIAECSDGTIVIPAGTTYYLNTALSFEDCSGCTMELEGTLMTSDDTDYWSSQGAIITIESVTGASIISTTGQGVFDGNGQAAWDQFAADNSLSRATMLLVAKSSNVVISNVYFKDAPNVFHSCNDDSTNVEYNNITLYAVSSSDNVAKNTDGWDIGPATYVTINGANVTNDDDCVAFKPGASYVTVLDITCTGSHGLSVGSLGQSGTDTVENIYVNGATMVSSAKAMGIKVYPGGDEYGTASVSNVTWENIVVTDCDYAFQVQSCYNADSDYCTEYPSNATLTDIVVKSVSGSTSGVDAMNIDCPADGTCGIIMSGISVTGSDGGSTYLCANTEDDIGITCTDGASG</sequence>